<feature type="compositionally biased region" description="Low complexity" evidence="6">
    <location>
        <begin position="244"/>
        <end position="257"/>
    </location>
</feature>
<dbReference type="PANTHER" id="PTHR12802:SF174">
    <property type="entry name" value="LATE ELONGATED HYPOCOTYL-LIKE PROTEIN"/>
    <property type="match status" value="1"/>
</dbReference>
<reference evidence="10" key="1">
    <citation type="submission" date="2019-08" db="EMBL/GenBank/DDBJ databases">
        <title>Reference gene set and small RNA set construction with multiple tissues from Davidia involucrata Baill.</title>
        <authorList>
            <person name="Yang H."/>
            <person name="Zhou C."/>
            <person name="Li G."/>
            <person name="Wang J."/>
            <person name="Gao P."/>
            <person name="Wang M."/>
            <person name="Wang R."/>
            <person name="Zhao Y."/>
        </authorList>
    </citation>
    <scope>NUCLEOTIDE SEQUENCE</scope>
    <source>
        <tissue evidence="10">Mixed with DoveR01_LX</tissue>
    </source>
</reference>
<keyword evidence="3" id="KW-0238">DNA-binding</keyword>
<feature type="compositionally biased region" description="Basic and acidic residues" evidence="6">
    <location>
        <begin position="594"/>
        <end position="610"/>
    </location>
</feature>
<dbReference type="NCBIfam" id="TIGR01557">
    <property type="entry name" value="myb_SHAQKYF"/>
    <property type="match status" value="1"/>
</dbReference>
<feature type="compositionally biased region" description="Basic and acidic residues" evidence="6">
    <location>
        <begin position="136"/>
        <end position="161"/>
    </location>
</feature>
<evidence type="ECO:0000313" key="10">
    <source>
        <dbReference type="EMBL" id="MPA39120.1"/>
    </source>
</evidence>
<feature type="compositionally biased region" description="Basic and acidic residues" evidence="6">
    <location>
        <begin position="553"/>
        <end position="576"/>
    </location>
</feature>
<dbReference type="EMBL" id="GHES01008561">
    <property type="protein sequence ID" value="MPA39120.1"/>
    <property type="molecule type" value="Transcribed_RNA"/>
</dbReference>
<feature type="region of interest" description="Disordered" evidence="6">
    <location>
        <begin position="242"/>
        <end position="278"/>
    </location>
</feature>
<dbReference type="InterPro" id="IPR001005">
    <property type="entry name" value="SANT/Myb"/>
</dbReference>
<sequence length="776" mass="84602">MDTYSSGEDLVIKTRKPYTITKPRERWTEEEHNRFLEALKLYGRAWQRIEEHIGTKTAVQIRSHAQKFFTKLEKEALVKGVPIGQALDIDIPPPRPKRKPSNPYPRKTGVGAPTPQVGAKDGKLSTSVSSSWHGKQILDLEKEPLPEKPGGDERTSNAKENQDEDNCSEVFTLFQEAPCTSLSSANKNSMQTPVAPRYSCTFREFVPMMKEVINQDETNESYVTAEPKGNQKFVTLDTKQKVHNNGTSNTSNLGNSNPLHEKLVQGKKTDKQSPPENFGALPSNDMQATQNYPRHVPVHVLDGSIGMSAQSTSPDMSYQKSIFHQMGGVHGHPNLFTSPAASATTEQNNNASRSSIHHLFPTFHPLFTPVCNSQDDNRSFLHTSSSFSSLIVSSLLQNPAAHAAACFAATFWPCANVEASVDSPAGGLGGFPSRQMNPAPSMAAIAAVTVAAATAWWAAHGLLPLCAPLPAGFTCTPATATAAPTDNGQAAAANFERRESTSHDPPLQDQQLDPENSEALQEQHSASKSITLSSSDSEECEGAKPITGLTSANHEKAAAITELHDSNKTKSRKQLDRSSCGSNTPSSSEVEIDALEKHEKGKEESKEPDASHLAGDSNNRRGRSCSNTNDSWKEVSEEGRLAFQALFSREVLPQSFSPPHDLKNKGQQKNTIERDKQNEDEKVEDGSHLDLNSKTWGTFSSDQGVENNLFLRGENNGEEGLLTMGLGHGKLESHRTGFMPYKRCSVEAKESRLASASSQGEERGPKRIRLEGEAST</sequence>
<feature type="region of interest" description="Disordered" evidence="6">
    <location>
        <begin position="652"/>
        <end position="689"/>
    </location>
</feature>
<dbReference type="Gene3D" id="1.10.10.60">
    <property type="entry name" value="Homeodomain-like"/>
    <property type="match status" value="1"/>
</dbReference>
<evidence type="ECO:0000256" key="4">
    <source>
        <dbReference type="ARBA" id="ARBA00023163"/>
    </source>
</evidence>
<dbReference type="Pfam" id="PF00249">
    <property type="entry name" value="Myb_DNA-binding"/>
    <property type="match status" value="1"/>
</dbReference>
<dbReference type="InterPro" id="IPR017884">
    <property type="entry name" value="SANT_dom"/>
</dbReference>
<dbReference type="AlphaFoldDB" id="A0A5B6Z4J7"/>
<feature type="region of interest" description="Disordered" evidence="6">
    <location>
        <begin position="86"/>
        <end position="166"/>
    </location>
</feature>
<protein>
    <submittedName>
        <fullName evidence="10">Uncharacterized protein</fullName>
    </submittedName>
</protein>
<dbReference type="PROSITE" id="PS50090">
    <property type="entry name" value="MYB_LIKE"/>
    <property type="match status" value="1"/>
</dbReference>
<dbReference type="SUPFAM" id="SSF46689">
    <property type="entry name" value="Homeodomain-like"/>
    <property type="match status" value="1"/>
</dbReference>
<evidence type="ECO:0000256" key="3">
    <source>
        <dbReference type="ARBA" id="ARBA00023125"/>
    </source>
</evidence>
<feature type="compositionally biased region" description="Basic and acidic residues" evidence="6">
    <location>
        <begin position="760"/>
        <end position="776"/>
    </location>
</feature>
<proteinExistence type="predicted"/>
<feature type="domain" description="Myb-like" evidence="7">
    <location>
        <begin position="24"/>
        <end position="69"/>
    </location>
</feature>
<dbReference type="InterPro" id="IPR006447">
    <property type="entry name" value="Myb_dom_plants"/>
</dbReference>
<feature type="compositionally biased region" description="Polar residues" evidence="6">
    <location>
        <begin position="577"/>
        <end position="589"/>
    </location>
</feature>
<evidence type="ECO:0000256" key="2">
    <source>
        <dbReference type="ARBA" id="ARBA00023015"/>
    </source>
</evidence>
<evidence type="ECO:0000256" key="5">
    <source>
        <dbReference type="ARBA" id="ARBA00023242"/>
    </source>
</evidence>
<dbReference type="GO" id="GO:0003677">
    <property type="term" value="F:DNA binding"/>
    <property type="evidence" value="ECO:0007669"/>
    <property type="project" value="UniProtKB-KW"/>
</dbReference>
<dbReference type="PANTHER" id="PTHR12802">
    <property type="entry name" value="SWI/SNF COMPLEX-RELATED"/>
    <property type="match status" value="1"/>
</dbReference>
<evidence type="ECO:0000256" key="6">
    <source>
        <dbReference type="SAM" id="MobiDB-lite"/>
    </source>
</evidence>
<feature type="compositionally biased region" description="Basic and acidic residues" evidence="6">
    <location>
        <begin position="259"/>
        <end position="273"/>
    </location>
</feature>
<dbReference type="FunFam" id="1.10.10.60:FF:000023">
    <property type="entry name" value="protein REVEILLE 6 isoform X1"/>
    <property type="match status" value="1"/>
</dbReference>
<keyword evidence="2" id="KW-0805">Transcription regulation</keyword>
<feature type="region of interest" description="Disordered" evidence="6">
    <location>
        <begin position="747"/>
        <end position="776"/>
    </location>
</feature>
<feature type="compositionally biased region" description="Polar residues" evidence="6">
    <location>
        <begin position="508"/>
        <end position="535"/>
    </location>
</feature>
<feature type="domain" description="SANT" evidence="8">
    <location>
        <begin position="22"/>
        <end position="73"/>
    </location>
</feature>
<accession>A0A5B6Z4J7</accession>
<feature type="domain" description="HTH myb-type" evidence="9">
    <location>
        <begin position="19"/>
        <end position="73"/>
    </location>
</feature>
<dbReference type="PROSITE" id="PS51293">
    <property type="entry name" value="SANT"/>
    <property type="match status" value="1"/>
</dbReference>
<name>A0A5B6Z4J7_DAVIN</name>
<comment type="subcellular location">
    <subcellularLocation>
        <location evidence="1">Nucleus</location>
    </subcellularLocation>
</comment>
<evidence type="ECO:0000259" key="9">
    <source>
        <dbReference type="PROSITE" id="PS51294"/>
    </source>
</evidence>
<dbReference type="CDD" id="cd00167">
    <property type="entry name" value="SANT"/>
    <property type="match status" value="1"/>
</dbReference>
<evidence type="ECO:0000259" key="8">
    <source>
        <dbReference type="PROSITE" id="PS51293"/>
    </source>
</evidence>
<gene>
    <name evidence="10" type="ORF">Din_008561</name>
</gene>
<dbReference type="GO" id="GO:0010468">
    <property type="term" value="P:regulation of gene expression"/>
    <property type="evidence" value="ECO:0007669"/>
    <property type="project" value="UniProtKB-ARBA"/>
</dbReference>
<feature type="compositionally biased region" description="Polar residues" evidence="6">
    <location>
        <begin position="124"/>
        <end position="133"/>
    </location>
</feature>
<dbReference type="PROSITE" id="PS51294">
    <property type="entry name" value="HTH_MYB"/>
    <property type="match status" value="1"/>
</dbReference>
<keyword evidence="4" id="KW-0804">Transcription</keyword>
<dbReference type="InterPro" id="IPR009057">
    <property type="entry name" value="Homeodomain-like_sf"/>
</dbReference>
<dbReference type="InterPro" id="IPR017930">
    <property type="entry name" value="Myb_dom"/>
</dbReference>
<evidence type="ECO:0000256" key="1">
    <source>
        <dbReference type="ARBA" id="ARBA00004123"/>
    </source>
</evidence>
<dbReference type="GO" id="GO:0005634">
    <property type="term" value="C:nucleus"/>
    <property type="evidence" value="ECO:0007669"/>
    <property type="project" value="UniProtKB-SubCell"/>
</dbReference>
<dbReference type="SMART" id="SM00717">
    <property type="entry name" value="SANT"/>
    <property type="match status" value="1"/>
</dbReference>
<evidence type="ECO:0000259" key="7">
    <source>
        <dbReference type="PROSITE" id="PS50090"/>
    </source>
</evidence>
<keyword evidence="5" id="KW-0539">Nucleus</keyword>
<feature type="region of interest" description="Disordered" evidence="6">
    <location>
        <begin position="488"/>
        <end position="632"/>
    </location>
</feature>
<organism evidence="10">
    <name type="scientific">Davidia involucrata</name>
    <name type="common">Dove tree</name>
    <dbReference type="NCBI Taxonomy" id="16924"/>
    <lineage>
        <taxon>Eukaryota</taxon>
        <taxon>Viridiplantae</taxon>
        <taxon>Streptophyta</taxon>
        <taxon>Embryophyta</taxon>
        <taxon>Tracheophyta</taxon>
        <taxon>Spermatophyta</taxon>
        <taxon>Magnoliopsida</taxon>
        <taxon>eudicotyledons</taxon>
        <taxon>Gunneridae</taxon>
        <taxon>Pentapetalae</taxon>
        <taxon>asterids</taxon>
        <taxon>Cornales</taxon>
        <taxon>Nyssaceae</taxon>
        <taxon>Davidia</taxon>
    </lineage>
</organism>
<feature type="compositionally biased region" description="Basic and acidic residues" evidence="6">
    <location>
        <begin position="671"/>
        <end position="688"/>
    </location>
</feature>